<evidence type="ECO:0008006" key="5">
    <source>
        <dbReference type="Google" id="ProtNLM"/>
    </source>
</evidence>
<dbReference type="Proteomes" id="UP000242857">
    <property type="component" value="Unassembled WGS sequence"/>
</dbReference>
<dbReference type="PROSITE" id="PS51257">
    <property type="entry name" value="PROKAR_LIPOPROTEIN"/>
    <property type="match status" value="1"/>
</dbReference>
<name>A0A1M4UBU9_9GAMM</name>
<evidence type="ECO:0000313" key="3">
    <source>
        <dbReference type="EMBL" id="SHE54020.1"/>
    </source>
</evidence>
<dbReference type="RefSeq" id="WP_072755228.1">
    <property type="nucleotide sequence ID" value="NZ_FQUK01000007.1"/>
</dbReference>
<gene>
    <name evidence="3" type="ORF">SAMN02745204_00649</name>
</gene>
<dbReference type="AlphaFoldDB" id="A0A1M4UBU9"/>
<sequence length="161" mass="16921">MPSKKPHWVAALAVTAAVLAGCASGPRMSDADKLALYEQHAGAPVSSFSYTMALDGWTPLGDSALAVWASPGRAYLLKLYGPCNNLSFAPMISLSRSVGQVWAGFDKVIPVGFGPRMPDIPCTIKSIQPLDVKAIRQAERDASKIAQPVERPAEATAPAGS</sequence>
<evidence type="ECO:0000256" key="1">
    <source>
        <dbReference type="SAM" id="MobiDB-lite"/>
    </source>
</evidence>
<evidence type="ECO:0000313" key="4">
    <source>
        <dbReference type="Proteomes" id="UP000242857"/>
    </source>
</evidence>
<proteinExistence type="predicted"/>
<protein>
    <recommendedName>
        <fullName evidence="5">Lipoprotein</fullName>
    </recommendedName>
</protein>
<evidence type="ECO:0000256" key="2">
    <source>
        <dbReference type="SAM" id="SignalP"/>
    </source>
</evidence>
<feature type="region of interest" description="Disordered" evidence="1">
    <location>
        <begin position="141"/>
        <end position="161"/>
    </location>
</feature>
<keyword evidence="2" id="KW-0732">Signal</keyword>
<keyword evidence="4" id="KW-1185">Reference proteome</keyword>
<dbReference type="Pfam" id="PF20101">
    <property type="entry name" value="DUF6491"/>
    <property type="match status" value="1"/>
</dbReference>
<accession>A0A1M4UBU9</accession>
<feature type="signal peptide" evidence="2">
    <location>
        <begin position="1"/>
        <end position="20"/>
    </location>
</feature>
<dbReference type="InterPro" id="IPR045500">
    <property type="entry name" value="DUF6491"/>
</dbReference>
<organism evidence="3 4">
    <name type="scientific">Thermomonas hydrothermalis</name>
    <dbReference type="NCBI Taxonomy" id="213588"/>
    <lineage>
        <taxon>Bacteria</taxon>
        <taxon>Pseudomonadati</taxon>
        <taxon>Pseudomonadota</taxon>
        <taxon>Gammaproteobacteria</taxon>
        <taxon>Lysobacterales</taxon>
        <taxon>Lysobacteraceae</taxon>
        <taxon>Thermomonas</taxon>
    </lineage>
</organism>
<dbReference type="EMBL" id="FQUK01000007">
    <property type="protein sequence ID" value="SHE54020.1"/>
    <property type="molecule type" value="Genomic_DNA"/>
</dbReference>
<feature type="chain" id="PRO_5009907706" description="Lipoprotein" evidence="2">
    <location>
        <begin position="21"/>
        <end position="161"/>
    </location>
</feature>
<dbReference type="OrthoDB" id="6047015at2"/>
<reference evidence="4" key="1">
    <citation type="submission" date="2016-11" db="EMBL/GenBank/DDBJ databases">
        <authorList>
            <person name="Varghese N."/>
            <person name="Submissions S."/>
        </authorList>
    </citation>
    <scope>NUCLEOTIDE SEQUENCE [LARGE SCALE GENOMIC DNA]</scope>
    <source>
        <strain evidence="4">DSM 14834</strain>
    </source>
</reference>